<gene>
    <name evidence="2" type="ORF">EYB31_09595</name>
</gene>
<sequence length="88" mass="9863">MLIRIFVVLLLYGSIIGSSIGNMRQNNRKEKTVCAIILICSAYCAVSFILKENWPNVDDLINMMFARQLRWVLDALGAPAAMILTKGM</sequence>
<name>A0A4Q9DVM1_9BACL</name>
<evidence type="ECO:0000313" key="2">
    <source>
        <dbReference type="EMBL" id="TBL79843.1"/>
    </source>
</evidence>
<reference evidence="2 3" key="1">
    <citation type="submission" date="2019-02" db="EMBL/GenBank/DDBJ databases">
        <title>Paenibacillus sp. nov., isolated from surface-sterilized tissue of Thalictrum simplex L.</title>
        <authorList>
            <person name="Tuo L."/>
        </authorList>
    </citation>
    <scope>NUCLEOTIDE SEQUENCE [LARGE SCALE GENOMIC DNA]</scope>
    <source>
        <strain evidence="2 3">N2SHLJ1</strain>
    </source>
</reference>
<feature type="transmembrane region" description="Helical" evidence="1">
    <location>
        <begin position="6"/>
        <end position="23"/>
    </location>
</feature>
<proteinExistence type="predicted"/>
<accession>A0A4Q9DVM1</accession>
<evidence type="ECO:0000313" key="3">
    <source>
        <dbReference type="Proteomes" id="UP000293142"/>
    </source>
</evidence>
<dbReference type="Proteomes" id="UP000293142">
    <property type="component" value="Unassembled WGS sequence"/>
</dbReference>
<keyword evidence="1" id="KW-0812">Transmembrane</keyword>
<evidence type="ECO:0000256" key="1">
    <source>
        <dbReference type="SAM" id="Phobius"/>
    </source>
</evidence>
<dbReference type="AlphaFoldDB" id="A0A4Q9DVM1"/>
<organism evidence="2 3">
    <name type="scientific">Paenibacillus thalictri</name>
    <dbReference type="NCBI Taxonomy" id="2527873"/>
    <lineage>
        <taxon>Bacteria</taxon>
        <taxon>Bacillati</taxon>
        <taxon>Bacillota</taxon>
        <taxon>Bacilli</taxon>
        <taxon>Bacillales</taxon>
        <taxon>Paenibacillaceae</taxon>
        <taxon>Paenibacillus</taxon>
    </lineage>
</organism>
<keyword evidence="1" id="KW-1133">Transmembrane helix</keyword>
<keyword evidence="1" id="KW-0472">Membrane</keyword>
<feature type="transmembrane region" description="Helical" evidence="1">
    <location>
        <begin position="32"/>
        <end position="49"/>
    </location>
</feature>
<dbReference type="RefSeq" id="WP_131013089.1">
    <property type="nucleotide sequence ID" value="NZ_SIRE01000006.1"/>
</dbReference>
<comment type="caution">
    <text evidence="2">The sequence shown here is derived from an EMBL/GenBank/DDBJ whole genome shotgun (WGS) entry which is preliminary data.</text>
</comment>
<dbReference type="EMBL" id="SIRE01000006">
    <property type="protein sequence ID" value="TBL79843.1"/>
    <property type="molecule type" value="Genomic_DNA"/>
</dbReference>
<keyword evidence="3" id="KW-1185">Reference proteome</keyword>
<protein>
    <submittedName>
        <fullName evidence="2">Uncharacterized protein</fullName>
    </submittedName>
</protein>